<dbReference type="GO" id="GO:1990404">
    <property type="term" value="F:NAD+-protein mono-ADP-ribosyltransferase activity"/>
    <property type="evidence" value="ECO:0007669"/>
    <property type="project" value="TreeGrafter"/>
</dbReference>
<dbReference type="InterPro" id="IPR036616">
    <property type="entry name" value="Poly(ADP-ribose)pol_reg_dom_sf"/>
</dbReference>
<proteinExistence type="predicted"/>
<evidence type="ECO:0000256" key="1">
    <source>
        <dbReference type="ARBA" id="ARBA00022676"/>
    </source>
</evidence>
<keyword evidence="3" id="KW-0520">NAD</keyword>
<dbReference type="PANTHER" id="PTHR10459">
    <property type="entry name" value="DNA LIGASE"/>
    <property type="match status" value="1"/>
</dbReference>
<dbReference type="Pfam" id="PF05406">
    <property type="entry name" value="WGR"/>
    <property type="match status" value="1"/>
</dbReference>
<keyword evidence="4" id="KW-0175">Coiled coil</keyword>
<dbReference type="PANTHER" id="PTHR10459:SF117">
    <property type="entry name" value="POLY [ADP-RIBOSE] POLYMERASE TANKYRASE"/>
    <property type="match status" value="1"/>
</dbReference>
<protein>
    <recommendedName>
        <fullName evidence="5">WGR domain-containing protein</fullName>
    </recommendedName>
</protein>
<evidence type="ECO:0000256" key="2">
    <source>
        <dbReference type="ARBA" id="ARBA00022679"/>
    </source>
</evidence>
<dbReference type="InterPro" id="IPR008893">
    <property type="entry name" value="WGR_domain"/>
</dbReference>
<keyword evidence="7" id="KW-1185">Reference proteome</keyword>
<organism evidence="6 7">
    <name type="scientific">Strongylus vulgaris</name>
    <name type="common">Blood worm</name>
    <dbReference type="NCBI Taxonomy" id="40348"/>
    <lineage>
        <taxon>Eukaryota</taxon>
        <taxon>Metazoa</taxon>
        <taxon>Ecdysozoa</taxon>
        <taxon>Nematoda</taxon>
        <taxon>Chromadorea</taxon>
        <taxon>Rhabditida</taxon>
        <taxon>Rhabditina</taxon>
        <taxon>Rhabditomorpha</taxon>
        <taxon>Strongyloidea</taxon>
        <taxon>Strongylidae</taxon>
        <taxon>Strongylus</taxon>
    </lineage>
</organism>
<evidence type="ECO:0000313" key="6">
    <source>
        <dbReference type="EMBL" id="VDM81094.1"/>
    </source>
</evidence>
<dbReference type="Proteomes" id="UP000270094">
    <property type="component" value="Unassembled WGS sequence"/>
</dbReference>
<feature type="domain" description="WGR" evidence="5">
    <location>
        <begin position="1"/>
        <end position="65"/>
    </location>
</feature>
<keyword evidence="2" id="KW-0808">Transferase</keyword>
<dbReference type="InterPro" id="IPR036930">
    <property type="entry name" value="WGR_dom_sf"/>
</dbReference>
<dbReference type="Gene3D" id="1.20.142.10">
    <property type="entry name" value="Poly(ADP-ribose) polymerase, regulatory domain"/>
    <property type="match status" value="1"/>
</dbReference>
<dbReference type="OrthoDB" id="5833044at2759"/>
<feature type="coiled-coil region" evidence="4">
    <location>
        <begin position="129"/>
        <end position="156"/>
    </location>
</feature>
<evidence type="ECO:0000313" key="7">
    <source>
        <dbReference type="Proteomes" id="UP000270094"/>
    </source>
</evidence>
<accession>A0A3P7JQU5</accession>
<keyword evidence="1" id="KW-0328">Glycosyltransferase</keyword>
<name>A0A3P7JQU5_STRVU</name>
<dbReference type="GO" id="GO:0006302">
    <property type="term" value="P:double-strand break repair"/>
    <property type="evidence" value="ECO:0007669"/>
    <property type="project" value="TreeGrafter"/>
</dbReference>
<evidence type="ECO:0000256" key="4">
    <source>
        <dbReference type="SAM" id="Coils"/>
    </source>
</evidence>
<sequence length="203" mass="23407">MKRRDTDLWILFTNWGRIGSGVGEFQTTPFNNIDAALKEFKSVWRSKTGQDWGPFEHFQTLPKKYKLVETKKRVSNLSEIDIPCVEKKEEDMVRRTIQDLSNLERLKDYARQINWDASCPFGHITEAAIERARGILKQCELTVKELEATLAKETHTDADVLKIFEKSVSLSSRSVSPFMPFSLSTKSHQFLYKKRGAFDAIVT</sequence>
<evidence type="ECO:0000256" key="3">
    <source>
        <dbReference type="ARBA" id="ARBA00023027"/>
    </source>
</evidence>
<gene>
    <name evidence="6" type="ORF">SVUK_LOCUS16092</name>
</gene>
<evidence type="ECO:0000259" key="5">
    <source>
        <dbReference type="PROSITE" id="PS51977"/>
    </source>
</evidence>
<dbReference type="GO" id="GO:0005730">
    <property type="term" value="C:nucleolus"/>
    <property type="evidence" value="ECO:0007669"/>
    <property type="project" value="TreeGrafter"/>
</dbReference>
<dbReference type="SUPFAM" id="SSF142921">
    <property type="entry name" value="WGR domain-like"/>
    <property type="match status" value="1"/>
</dbReference>
<dbReference type="SMART" id="SM00773">
    <property type="entry name" value="WGR"/>
    <property type="match status" value="1"/>
</dbReference>
<dbReference type="AlphaFoldDB" id="A0A3P7JQU5"/>
<dbReference type="EMBL" id="UYYB01111385">
    <property type="protein sequence ID" value="VDM81094.1"/>
    <property type="molecule type" value="Genomic_DNA"/>
</dbReference>
<dbReference type="GO" id="GO:0003950">
    <property type="term" value="F:NAD+ poly-ADP-ribosyltransferase activity"/>
    <property type="evidence" value="ECO:0007669"/>
    <property type="project" value="InterPro"/>
</dbReference>
<reference evidence="6 7" key="1">
    <citation type="submission" date="2018-11" db="EMBL/GenBank/DDBJ databases">
        <authorList>
            <consortium name="Pathogen Informatics"/>
        </authorList>
    </citation>
    <scope>NUCLEOTIDE SEQUENCE [LARGE SCALE GENOMIC DNA]</scope>
</reference>
<dbReference type="InterPro" id="IPR050800">
    <property type="entry name" value="ARTD/PARP"/>
</dbReference>
<dbReference type="PROSITE" id="PS51977">
    <property type="entry name" value="WGR"/>
    <property type="match status" value="1"/>
</dbReference>
<dbReference type="GO" id="GO:0070212">
    <property type="term" value="P:protein poly-ADP-ribosylation"/>
    <property type="evidence" value="ECO:0007669"/>
    <property type="project" value="TreeGrafter"/>
</dbReference>